<dbReference type="AlphaFoldDB" id="A0A3C1KIB8"/>
<evidence type="ECO:0000259" key="1">
    <source>
        <dbReference type="Pfam" id="PF01571"/>
    </source>
</evidence>
<dbReference type="EMBL" id="DMND01000030">
    <property type="protein sequence ID" value="HAN26427.1"/>
    <property type="molecule type" value="Genomic_DNA"/>
</dbReference>
<evidence type="ECO:0000313" key="2">
    <source>
        <dbReference type="EMBL" id="HAN26427.1"/>
    </source>
</evidence>
<protein>
    <submittedName>
        <fullName evidence="2">Sarcosine oxidase subunit alpha</fullName>
    </submittedName>
</protein>
<dbReference type="PANTHER" id="PTHR43757">
    <property type="entry name" value="AMINOMETHYLTRANSFERASE"/>
    <property type="match status" value="1"/>
</dbReference>
<feature type="non-terminal residue" evidence="2">
    <location>
        <position position="1"/>
    </location>
</feature>
<feature type="domain" description="GCVT N-terminal" evidence="1">
    <location>
        <begin position="2"/>
        <end position="103"/>
    </location>
</feature>
<dbReference type="InterPro" id="IPR028896">
    <property type="entry name" value="GcvT/YgfZ/DmdA"/>
</dbReference>
<dbReference type="SUPFAM" id="SSF103025">
    <property type="entry name" value="Folate-binding domain"/>
    <property type="match status" value="1"/>
</dbReference>
<comment type="caution">
    <text evidence="2">The sequence shown here is derived from an EMBL/GenBank/DDBJ whole genome shotgun (WGS) entry which is preliminary data.</text>
</comment>
<dbReference type="Gene3D" id="3.30.1360.120">
    <property type="entry name" value="Probable tRNA modification gtpase trme, domain 1"/>
    <property type="match status" value="1"/>
</dbReference>
<gene>
    <name evidence="2" type="ORF">DCP75_01595</name>
</gene>
<reference evidence="2 3" key="1">
    <citation type="journal article" date="2018" name="Nat. Biotechnol.">
        <title>A standardized bacterial taxonomy based on genome phylogeny substantially revises the tree of life.</title>
        <authorList>
            <person name="Parks D.H."/>
            <person name="Chuvochina M."/>
            <person name="Waite D.W."/>
            <person name="Rinke C."/>
            <person name="Skarshewski A."/>
            <person name="Chaumeil P.A."/>
            <person name="Hugenholtz P."/>
        </authorList>
    </citation>
    <scope>NUCLEOTIDE SEQUENCE [LARGE SCALE GENOMIC DNA]</scope>
    <source>
        <strain evidence="2">UBA9158</strain>
    </source>
</reference>
<sequence length="104" mass="11404">NLSPEAFRFMDWKSATVAGIPARIFRISFTGELSYEINVEAGYAQQVLDALISHGEKYDLVPYGTETMHVLRAEKGFIIVGQDTDGSVHPGDLGMSWAVATDKP</sequence>
<accession>A0A3C1KIB8</accession>
<dbReference type="InterPro" id="IPR006222">
    <property type="entry name" value="GCVT_N"/>
</dbReference>
<dbReference type="Pfam" id="PF01571">
    <property type="entry name" value="GCV_T"/>
    <property type="match status" value="1"/>
</dbReference>
<feature type="non-terminal residue" evidence="2">
    <location>
        <position position="104"/>
    </location>
</feature>
<organism evidence="2 3">
    <name type="scientific">Haliea salexigens</name>
    <dbReference type="NCBI Taxonomy" id="287487"/>
    <lineage>
        <taxon>Bacteria</taxon>
        <taxon>Pseudomonadati</taxon>
        <taxon>Pseudomonadota</taxon>
        <taxon>Gammaproteobacteria</taxon>
        <taxon>Cellvibrionales</taxon>
        <taxon>Halieaceae</taxon>
        <taxon>Haliea</taxon>
    </lineage>
</organism>
<dbReference type="Proteomes" id="UP000259273">
    <property type="component" value="Unassembled WGS sequence"/>
</dbReference>
<proteinExistence type="predicted"/>
<dbReference type="InterPro" id="IPR027266">
    <property type="entry name" value="TrmE/GcvT-like"/>
</dbReference>
<dbReference type="PANTHER" id="PTHR43757:SF2">
    <property type="entry name" value="AMINOMETHYLTRANSFERASE, MITOCHONDRIAL"/>
    <property type="match status" value="1"/>
</dbReference>
<dbReference type="Gene3D" id="3.30.70.1400">
    <property type="entry name" value="Aminomethyltransferase beta-barrel domains"/>
    <property type="match status" value="1"/>
</dbReference>
<evidence type="ECO:0000313" key="3">
    <source>
        <dbReference type="Proteomes" id="UP000259273"/>
    </source>
</evidence>
<name>A0A3C1KIB8_9GAMM</name>